<evidence type="ECO:0000313" key="1">
    <source>
        <dbReference type="EMBL" id="GGX73425.1"/>
    </source>
</evidence>
<dbReference type="EMBL" id="BMUT01000003">
    <property type="protein sequence ID" value="GGX73425.1"/>
    <property type="molecule type" value="Genomic_DNA"/>
</dbReference>
<protein>
    <submittedName>
        <fullName evidence="1">Uncharacterized protein</fullName>
    </submittedName>
</protein>
<sequence>MAGSIWSEVPTSGLVSVPMSLYGAVDGHTARSHQAQRDTAEPIRMWIRIRIRIRIRIDGTVIPMR</sequence>
<gene>
    <name evidence="1" type="ORF">GCM10010324_18350</name>
</gene>
<name>A0ABQ2YAB7_9ACTN</name>
<dbReference type="Proteomes" id="UP000659223">
    <property type="component" value="Unassembled WGS sequence"/>
</dbReference>
<proteinExistence type="predicted"/>
<organism evidence="1 2">
    <name type="scientific">Streptomyces hiroshimensis</name>
    <dbReference type="NCBI Taxonomy" id="66424"/>
    <lineage>
        <taxon>Bacteria</taxon>
        <taxon>Bacillati</taxon>
        <taxon>Actinomycetota</taxon>
        <taxon>Actinomycetes</taxon>
        <taxon>Kitasatosporales</taxon>
        <taxon>Streptomycetaceae</taxon>
        <taxon>Streptomyces</taxon>
    </lineage>
</organism>
<accession>A0ABQ2YAB7</accession>
<reference evidence="2" key="1">
    <citation type="journal article" date="2019" name="Int. J. Syst. Evol. Microbiol.">
        <title>The Global Catalogue of Microorganisms (GCM) 10K type strain sequencing project: providing services to taxonomists for standard genome sequencing and annotation.</title>
        <authorList>
            <consortium name="The Broad Institute Genomics Platform"/>
            <consortium name="The Broad Institute Genome Sequencing Center for Infectious Disease"/>
            <person name="Wu L."/>
            <person name="Ma J."/>
        </authorList>
    </citation>
    <scope>NUCLEOTIDE SEQUENCE [LARGE SCALE GENOMIC DNA]</scope>
    <source>
        <strain evidence="2">JCM 4586</strain>
    </source>
</reference>
<keyword evidence="2" id="KW-1185">Reference proteome</keyword>
<comment type="caution">
    <text evidence="1">The sequence shown here is derived from an EMBL/GenBank/DDBJ whole genome shotgun (WGS) entry which is preliminary data.</text>
</comment>
<evidence type="ECO:0000313" key="2">
    <source>
        <dbReference type="Proteomes" id="UP000659223"/>
    </source>
</evidence>
<dbReference type="RefSeq" id="WP_190021136.1">
    <property type="nucleotide sequence ID" value="NZ_BMUT01000003.1"/>
</dbReference>